<gene>
    <name evidence="1" type="ORF">A3K06_03735</name>
</gene>
<accession>A0A1F5NB92</accession>
<organism evidence="1 2">
    <name type="scientific">Candidatus Doudnabacteria bacterium RIFCSPHIGHO2_01_52_17</name>
    <dbReference type="NCBI Taxonomy" id="1817820"/>
    <lineage>
        <taxon>Bacteria</taxon>
        <taxon>Candidatus Doudnaibacteriota</taxon>
    </lineage>
</organism>
<dbReference type="SUPFAM" id="SSF53474">
    <property type="entry name" value="alpha/beta-Hydrolases"/>
    <property type="match status" value="1"/>
</dbReference>
<dbReference type="Gene3D" id="3.40.50.1820">
    <property type="entry name" value="alpha/beta hydrolase"/>
    <property type="match status" value="1"/>
</dbReference>
<name>A0A1F5NB92_9BACT</name>
<proteinExistence type="predicted"/>
<dbReference type="EMBL" id="MFEG01000040">
    <property type="protein sequence ID" value="OGE74828.1"/>
    <property type="molecule type" value="Genomic_DNA"/>
</dbReference>
<evidence type="ECO:0000313" key="2">
    <source>
        <dbReference type="Proteomes" id="UP000176547"/>
    </source>
</evidence>
<evidence type="ECO:0008006" key="3">
    <source>
        <dbReference type="Google" id="ProtNLM"/>
    </source>
</evidence>
<comment type="caution">
    <text evidence="1">The sequence shown here is derived from an EMBL/GenBank/DDBJ whole genome shotgun (WGS) entry which is preliminary data.</text>
</comment>
<protein>
    <recommendedName>
        <fullName evidence="3">Alpha/beta hydrolase</fullName>
    </recommendedName>
</protein>
<dbReference type="AlphaFoldDB" id="A0A1F5NB92"/>
<reference evidence="1 2" key="1">
    <citation type="journal article" date="2016" name="Nat. Commun.">
        <title>Thousands of microbial genomes shed light on interconnected biogeochemical processes in an aquifer system.</title>
        <authorList>
            <person name="Anantharaman K."/>
            <person name="Brown C.T."/>
            <person name="Hug L.A."/>
            <person name="Sharon I."/>
            <person name="Castelle C.J."/>
            <person name="Probst A.J."/>
            <person name="Thomas B.C."/>
            <person name="Singh A."/>
            <person name="Wilkins M.J."/>
            <person name="Karaoz U."/>
            <person name="Brodie E.L."/>
            <person name="Williams K.H."/>
            <person name="Hubbard S.S."/>
            <person name="Banfield J.F."/>
        </authorList>
    </citation>
    <scope>NUCLEOTIDE SEQUENCE [LARGE SCALE GENOMIC DNA]</scope>
</reference>
<dbReference type="InterPro" id="IPR029058">
    <property type="entry name" value="AB_hydrolase_fold"/>
</dbReference>
<sequence length="229" mass="25967">MQNFEITRLEYGRGNKKVLLIFPHWGSHLFIYKMFVRLFPGTYCVLYHYSRSLLTADIPRTIERFGFLEKTVRNDFISFKKEGIDSLCFYGSSLGSILATRMANIAKAEGFKVSLVLNLSSASFPYAVWHGKATRHIQKEFAAKGVSFGELNQAWGYLSPINNLANLRLAPILFFASLRDDVMCKSNVGRLIEELKENYPNAVCSLTKLGHTLGGIRGFFGRNIIKCFL</sequence>
<evidence type="ECO:0000313" key="1">
    <source>
        <dbReference type="EMBL" id="OGE74828.1"/>
    </source>
</evidence>
<dbReference type="Proteomes" id="UP000176547">
    <property type="component" value="Unassembled WGS sequence"/>
</dbReference>